<reference evidence="6" key="1">
    <citation type="journal article" date="2019" name="Int. J. Syst. Evol. Microbiol.">
        <title>The Global Catalogue of Microorganisms (GCM) 10K type strain sequencing project: providing services to taxonomists for standard genome sequencing and annotation.</title>
        <authorList>
            <consortium name="The Broad Institute Genomics Platform"/>
            <consortium name="The Broad Institute Genome Sequencing Center for Infectious Disease"/>
            <person name="Wu L."/>
            <person name="Ma J."/>
        </authorList>
    </citation>
    <scope>NUCLEOTIDE SEQUENCE [LARGE SCALE GENOMIC DNA]</scope>
    <source>
        <strain evidence="6">KCTC 42082</strain>
    </source>
</reference>
<evidence type="ECO:0000256" key="3">
    <source>
        <dbReference type="ARBA" id="ARBA00023002"/>
    </source>
</evidence>
<dbReference type="EMBL" id="BMZM01000002">
    <property type="protein sequence ID" value="GHC26303.1"/>
    <property type="molecule type" value="Genomic_DNA"/>
</dbReference>
<evidence type="ECO:0000313" key="6">
    <source>
        <dbReference type="Proteomes" id="UP000604243"/>
    </source>
</evidence>
<dbReference type="PIRSF" id="PIRSF000097">
    <property type="entry name" value="AKR"/>
    <property type="match status" value="1"/>
</dbReference>
<comment type="similarity">
    <text evidence="1">Belongs to the aldo/keto reductase family.</text>
</comment>
<dbReference type="PANTHER" id="PTHR43827">
    <property type="entry name" value="2,5-DIKETO-D-GLUCONIC ACID REDUCTASE"/>
    <property type="match status" value="1"/>
</dbReference>
<dbReference type="InterPro" id="IPR036812">
    <property type="entry name" value="NAD(P)_OxRdtase_dom_sf"/>
</dbReference>
<organism evidence="5 6">
    <name type="scientific">Kushneria pakistanensis</name>
    <dbReference type="NCBI Taxonomy" id="1508770"/>
    <lineage>
        <taxon>Bacteria</taxon>
        <taxon>Pseudomonadati</taxon>
        <taxon>Pseudomonadota</taxon>
        <taxon>Gammaproteobacteria</taxon>
        <taxon>Oceanospirillales</taxon>
        <taxon>Halomonadaceae</taxon>
        <taxon>Kushneria</taxon>
    </lineage>
</organism>
<sequence length="267" mass="29914">MQMLLPPIGFGLDELDDQQVAELIPAAWHAGFRAFDTAQLYGNEAALGRAIKTLQVPREEIFVTTKVMNRHFTEDRFLASVEESLERLDLEQVDLLLVHWPGHTMPIERQIELLNEACSRGLARHIGVSNYNSEQLARAVALSEAPIATNQVEIHPYLDQTVLRRRAHELGVPLTGFFVMAMGEAARDEALADIGRRHGKSAAQVALRWVHQLGDVPLTRSTRAERIPGNIDIFDFELSDEEMQTIQALARPGSRIVSPDNLAPEWD</sequence>
<feature type="domain" description="NADP-dependent oxidoreductase" evidence="4">
    <location>
        <begin position="13"/>
        <end position="250"/>
    </location>
</feature>
<dbReference type="PROSITE" id="PS00798">
    <property type="entry name" value="ALDOKETO_REDUCTASE_1"/>
    <property type="match status" value="1"/>
</dbReference>
<dbReference type="InterPro" id="IPR018170">
    <property type="entry name" value="Aldo/ket_reductase_CS"/>
</dbReference>
<dbReference type="Gene3D" id="3.20.20.100">
    <property type="entry name" value="NADP-dependent oxidoreductase domain"/>
    <property type="match status" value="1"/>
</dbReference>
<dbReference type="PRINTS" id="PR00069">
    <property type="entry name" value="ALDKETRDTASE"/>
</dbReference>
<evidence type="ECO:0000313" key="5">
    <source>
        <dbReference type="EMBL" id="GHC26303.1"/>
    </source>
</evidence>
<dbReference type="Pfam" id="PF00248">
    <property type="entry name" value="Aldo_ket_red"/>
    <property type="match status" value="1"/>
</dbReference>
<dbReference type="RefSeq" id="WP_189517499.1">
    <property type="nucleotide sequence ID" value="NZ_BMZM01000002.1"/>
</dbReference>
<evidence type="ECO:0000259" key="4">
    <source>
        <dbReference type="Pfam" id="PF00248"/>
    </source>
</evidence>
<protein>
    <submittedName>
        <fullName evidence="5">2,5-didehydrogluconate reductase</fullName>
    </submittedName>
</protein>
<keyword evidence="3" id="KW-0560">Oxidoreductase</keyword>
<keyword evidence="2" id="KW-0521">NADP</keyword>
<comment type="caution">
    <text evidence="5">The sequence shown here is derived from an EMBL/GenBank/DDBJ whole genome shotgun (WGS) entry which is preliminary data.</text>
</comment>
<name>A0ABQ3FIX3_9GAMM</name>
<proteinExistence type="inferred from homology"/>
<keyword evidence="6" id="KW-1185">Reference proteome</keyword>
<dbReference type="PANTHER" id="PTHR43827:SF3">
    <property type="entry name" value="NADP-DEPENDENT OXIDOREDUCTASE DOMAIN-CONTAINING PROTEIN"/>
    <property type="match status" value="1"/>
</dbReference>
<dbReference type="InterPro" id="IPR020471">
    <property type="entry name" value="AKR"/>
</dbReference>
<dbReference type="PROSITE" id="PS00062">
    <property type="entry name" value="ALDOKETO_REDUCTASE_2"/>
    <property type="match status" value="1"/>
</dbReference>
<evidence type="ECO:0000256" key="2">
    <source>
        <dbReference type="ARBA" id="ARBA00022857"/>
    </source>
</evidence>
<dbReference type="Proteomes" id="UP000604243">
    <property type="component" value="Unassembled WGS sequence"/>
</dbReference>
<gene>
    <name evidence="5" type="ORF">GCM10010082_19320</name>
</gene>
<dbReference type="SUPFAM" id="SSF51430">
    <property type="entry name" value="NAD(P)-linked oxidoreductase"/>
    <property type="match status" value="1"/>
</dbReference>
<dbReference type="InterPro" id="IPR023210">
    <property type="entry name" value="NADP_OxRdtase_dom"/>
</dbReference>
<evidence type="ECO:0000256" key="1">
    <source>
        <dbReference type="ARBA" id="ARBA00007905"/>
    </source>
</evidence>
<accession>A0ABQ3FIX3</accession>